<dbReference type="CDD" id="cd02961">
    <property type="entry name" value="PDI_a_family"/>
    <property type="match status" value="1"/>
</dbReference>
<dbReference type="InterPro" id="IPR036249">
    <property type="entry name" value="Thioredoxin-like_sf"/>
</dbReference>
<dbReference type="AlphaFoldDB" id="A0A068S869"/>
<feature type="domain" description="Thioredoxin" evidence="15">
    <location>
        <begin position="6"/>
        <end position="129"/>
    </location>
</feature>
<evidence type="ECO:0000256" key="9">
    <source>
        <dbReference type="ARBA" id="ARBA00023157"/>
    </source>
</evidence>
<evidence type="ECO:0000256" key="14">
    <source>
        <dbReference type="RuleBase" id="RU361130"/>
    </source>
</evidence>
<dbReference type="PRINTS" id="PR00421">
    <property type="entry name" value="THIOREDOXIN"/>
</dbReference>
<keyword evidence="10 14" id="KW-0413">Isomerase</keyword>
<evidence type="ECO:0000259" key="15">
    <source>
        <dbReference type="PROSITE" id="PS51352"/>
    </source>
</evidence>
<keyword evidence="11 12" id="KW-0676">Redox-active center</keyword>
<keyword evidence="9 12" id="KW-1015">Disulfide bond</keyword>
<dbReference type="InterPro" id="IPR005788">
    <property type="entry name" value="PDI_thioredoxin-like_dom"/>
</dbReference>
<feature type="chain" id="PRO_5005103999" description="Protein disulfide-isomerase" evidence="14">
    <location>
        <begin position="25"/>
        <end position="497"/>
    </location>
</feature>
<evidence type="ECO:0000256" key="6">
    <source>
        <dbReference type="ARBA" id="ARBA00022729"/>
    </source>
</evidence>
<evidence type="ECO:0000256" key="1">
    <source>
        <dbReference type="ARBA" id="ARBA00001182"/>
    </source>
</evidence>
<keyword evidence="8" id="KW-0256">Endoplasmic reticulum</keyword>
<dbReference type="PROSITE" id="PS00194">
    <property type="entry name" value="THIOREDOXIN_1"/>
    <property type="match status" value="2"/>
</dbReference>
<comment type="catalytic activity">
    <reaction evidence="1 14">
        <text>Catalyzes the rearrangement of -S-S- bonds in proteins.</text>
        <dbReference type="EC" id="5.3.4.1"/>
    </reaction>
</comment>
<evidence type="ECO:0000256" key="7">
    <source>
        <dbReference type="ARBA" id="ARBA00022737"/>
    </source>
</evidence>
<name>A0A068S869_9FUNG</name>
<comment type="similarity">
    <text evidence="4 13">Belongs to the protein disulfide isomerase family.</text>
</comment>
<dbReference type="Pfam" id="PF00085">
    <property type="entry name" value="Thioredoxin"/>
    <property type="match status" value="2"/>
</dbReference>
<dbReference type="CDD" id="cd02982">
    <property type="entry name" value="PDI_b'_family"/>
    <property type="match status" value="1"/>
</dbReference>
<evidence type="ECO:0000256" key="10">
    <source>
        <dbReference type="ARBA" id="ARBA00023235"/>
    </source>
</evidence>
<dbReference type="EC" id="5.3.4.1" evidence="5 14"/>
<sequence length="497" mass="54504">MVKRSLLWTALATTFAALTQSVLADNVIELNQDNFEEKVMDQDLMLVEFYAPWCGHCKALAPEYEKAATELKDSIELGKVDCTANTELCNSYEVRGYPTLKVFRKGNTSEYKGPRQAPGIVSYMKKQAAPAVSDLNADNFDDFKKSDKAVVVGYVSSSDETNQAALKALAEEMRDDFFFGLVTDDGLAKKHNVDTVPALVVYKQFDEDVDGGRNEWTKDLSDKKAVADFIKTSTVPLLGQVDASNFGTYAESGLPLAYIFAESEEQAEPLVTALKPVAQKYKGKVNFVHIDASKYGAHAGNVGLKEQWPAFGIQHLDTGAKYPFDQTKDITTSNIDAFLADYDAGKIAPTLKSADAPEDNNGPVKVVVANEFNDIVLDKSKDAFVEVYAPWCGHCKRLVPIWEELGTAVKDQGLQDKLVVAKLDGTENDIPPEGGFSVQGFPTLKFFKAKTNEMVDYEGGRTLEDLVKFVNEQSANGVKITLDGEESEDASTGHDEL</sequence>
<protein>
    <recommendedName>
        <fullName evidence="5 14">Protein disulfide-isomerase</fullName>
        <ecNumber evidence="5 14">5.3.4.1</ecNumber>
    </recommendedName>
</protein>
<keyword evidence="17" id="KW-1185">Reference proteome</keyword>
<comment type="caution">
    <text evidence="16">The sequence shown here is derived from an EMBL/GenBank/DDBJ whole genome shotgun (WGS) entry which is preliminary data.</text>
</comment>
<dbReference type="GO" id="GO:0006457">
    <property type="term" value="P:protein folding"/>
    <property type="evidence" value="ECO:0007669"/>
    <property type="project" value="TreeGrafter"/>
</dbReference>
<gene>
    <name evidence="16" type="ORF">LCOR_09401.1</name>
</gene>
<dbReference type="InterPro" id="IPR005792">
    <property type="entry name" value="Prot_disulphide_isomerase"/>
</dbReference>
<evidence type="ECO:0000313" key="16">
    <source>
        <dbReference type="EMBL" id="CDH58543.1"/>
    </source>
</evidence>
<evidence type="ECO:0000256" key="12">
    <source>
        <dbReference type="PIRSR" id="PIRSR605792-51"/>
    </source>
</evidence>
<evidence type="ECO:0000256" key="5">
    <source>
        <dbReference type="ARBA" id="ARBA00012723"/>
    </source>
</evidence>
<dbReference type="PROSITE" id="PS51352">
    <property type="entry name" value="THIOREDOXIN_2"/>
    <property type="match status" value="2"/>
</dbReference>
<dbReference type="Gene3D" id="3.40.30.10">
    <property type="entry name" value="Glutaredoxin"/>
    <property type="match status" value="4"/>
</dbReference>
<accession>A0A068S869</accession>
<dbReference type="NCBIfam" id="TIGR01130">
    <property type="entry name" value="ER_PDI_fam"/>
    <property type="match status" value="1"/>
</dbReference>
<dbReference type="FunFam" id="3.40.30.10:FF:000027">
    <property type="entry name" value="protein disulfide-isomerase A2"/>
    <property type="match status" value="1"/>
</dbReference>
<evidence type="ECO:0000256" key="4">
    <source>
        <dbReference type="ARBA" id="ARBA00006347"/>
    </source>
</evidence>
<keyword evidence="7" id="KW-0677">Repeat</keyword>
<dbReference type="GO" id="GO:0005788">
    <property type="term" value="C:endoplasmic reticulum lumen"/>
    <property type="evidence" value="ECO:0007669"/>
    <property type="project" value="UniProtKB-SubCell"/>
</dbReference>
<reference evidence="16" key="1">
    <citation type="submission" date="2013-08" db="EMBL/GenBank/DDBJ databases">
        <title>Gene expansion shapes genome architecture in the human pathogen Lichtheimia corymbifera: an evolutionary genomics analysis in the ancient terrestrial Mucorales (Mucoromycotina).</title>
        <authorList>
            <person name="Schwartze V.U."/>
            <person name="Winter S."/>
            <person name="Shelest E."/>
            <person name="Marcet-Houben M."/>
            <person name="Horn F."/>
            <person name="Wehner S."/>
            <person name="Hoffmann K."/>
            <person name="Riege K."/>
            <person name="Sammeth M."/>
            <person name="Nowrousian M."/>
            <person name="Valiante V."/>
            <person name="Linde J."/>
            <person name="Jacobsen I.D."/>
            <person name="Marz M."/>
            <person name="Brakhage A.A."/>
            <person name="Gabaldon T."/>
            <person name="Bocker S."/>
            <person name="Voigt K."/>
        </authorList>
    </citation>
    <scope>NUCLEOTIDE SEQUENCE [LARGE SCALE GENOMIC DNA]</scope>
    <source>
        <strain evidence="16">FSU 9682</strain>
    </source>
</reference>
<organism evidence="16 17">
    <name type="scientific">Lichtheimia corymbifera JMRC:FSU:9682</name>
    <dbReference type="NCBI Taxonomy" id="1263082"/>
    <lineage>
        <taxon>Eukaryota</taxon>
        <taxon>Fungi</taxon>
        <taxon>Fungi incertae sedis</taxon>
        <taxon>Mucoromycota</taxon>
        <taxon>Mucoromycotina</taxon>
        <taxon>Mucoromycetes</taxon>
        <taxon>Mucorales</taxon>
        <taxon>Lichtheimiaceae</taxon>
        <taxon>Lichtheimia</taxon>
    </lineage>
</organism>
<evidence type="ECO:0000313" key="17">
    <source>
        <dbReference type="Proteomes" id="UP000027586"/>
    </source>
</evidence>
<proteinExistence type="inferred from homology"/>
<comment type="function">
    <text evidence="2">Participates in the folding of proteins containing disulfide bonds, may be involved in glycosylation, prolyl hydroxylation and triglyceride transfer.</text>
</comment>
<feature type="signal peptide" evidence="14">
    <location>
        <begin position="1"/>
        <end position="24"/>
    </location>
</feature>
<evidence type="ECO:0000256" key="8">
    <source>
        <dbReference type="ARBA" id="ARBA00022824"/>
    </source>
</evidence>
<feature type="domain" description="Thioredoxin" evidence="15">
    <location>
        <begin position="342"/>
        <end position="475"/>
    </location>
</feature>
<evidence type="ECO:0000256" key="13">
    <source>
        <dbReference type="RuleBase" id="RU004208"/>
    </source>
</evidence>
<dbReference type="GO" id="GO:0003756">
    <property type="term" value="F:protein disulfide isomerase activity"/>
    <property type="evidence" value="ECO:0007669"/>
    <property type="project" value="UniProtKB-EC"/>
</dbReference>
<dbReference type="CDD" id="cd02981">
    <property type="entry name" value="PDI_b_family"/>
    <property type="match status" value="1"/>
</dbReference>
<evidence type="ECO:0000256" key="11">
    <source>
        <dbReference type="ARBA" id="ARBA00023284"/>
    </source>
</evidence>
<comment type="subcellular location">
    <subcellularLocation>
        <location evidence="3">Endoplasmic reticulum lumen</location>
    </subcellularLocation>
</comment>
<dbReference type="NCBIfam" id="TIGR01126">
    <property type="entry name" value="pdi_dom"/>
    <property type="match status" value="2"/>
</dbReference>
<dbReference type="InterPro" id="IPR013766">
    <property type="entry name" value="Thioredoxin_domain"/>
</dbReference>
<dbReference type="InterPro" id="IPR017937">
    <property type="entry name" value="Thioredoxin_CS"/>
</dbReference>
<dbReference type="PANTHER" id="PTHR18929">
    <property type="entry name" value="PROTEIN DISULFIDE ISOMERASE"/>
    <property type="match status" value="1"/>
</dbReference>
<dbReference type="OrthoDB" id="427280at2759"/>
<dbReference type="VEuPathDB" id="FungiDB:LCOR_09401.1"/>
<dbReference type="FunFam" id="3.40.30.10:FF:000139">
    <property type="entry name" value="Protein disulfide-isomerase"/>
    <property type="match status" value="1"/>
</dbReference>
<keyword evidence="6 14" id="KW-0732">Signal</keyword>
<feature type="disulfide bond" description="Redox-active" evidence="12">
    <location>
        <begin position="392"/>
        <end position="395"/>
    </location>
</feature>
<feature type="disulfide bond" description="Redox-active" evidence="12">
    <location>
        <begin position="54"/>
        <end position="57"/>
    </location>
</feature>
<dbReference type="CDD" id="cd02995">
    <property type="entry name" value="PDI_a_PDI_a'_C"/>
    <property type="match status" value="1"/>
</dbReference>
<dbReference type="PANTHER" id="PTHR18929:SF132">
    <property type="entry name" value="PROTEIN DISULFIDE-ISOMERASE A3"/>
    <property type="match status" value="1"/>
</dbReference>
<dbReference type="FunFam" id="3.40.30.10:FF:000017">
    <property type="entry name" value="Protein disulfide-isomerase A4"/>
    <property type="match status" value="1"/>
</dbReference>
<evidence type="ECO:0000256" key="2">
    <source>
        <dbReference type="ARBA" id="ARBA00002692"/>
    </source>
</evidence>
<dbReference type="STRING" id="1263082.A0A068S869"/>
<dbReference type="Pfam" id="PF13848">
    <property type="entry name" value="Thioredoxin_6"/>
    <property type="match status" value="1"/>
</dbReference>
<evidence type="ECO:0000256" key="3">
    <source>
        <dbReference type="ARBA" id="ARBA00004319"/>
    </source>
</evidence>
<dbReference type="EMBL" id="CBTN010000058">
    <property type="protein sequence ID" value="CDH58543.1"/>
    <property type="molecule type" value="Genomic_DNA"/>
</dbReference>
<dbReference type="SUPFAM" id="SSF52833">
    <property type="entry name" value="Thioredoxin-like"/>
    <property type="match status" value="4"/>
</dbReference>
<dbReference type="GO" id="GO:0034976">
    <property type="term" value="P:response to endoplasmic reticulum stress"/>
    <property type="evidence" value="ECO:0007669"/>
    <property type="project" value="TreeGrafter"/>
</dbReference>
<dbReference type="Proteomes" id="UP000027586">
    <property type="component" value="Unassembled WGS sequence"/>
</dbReference>